<dbReference type="GO" id="GO:0004519">
    <property type="term" value="F:endonuclease activity"/>
    <property type="evidence" value="ECO:0007669"/>
    <property type="project" value="UniProtKB-KW"/>
</dbReference>
<evidence type="ECO:0000256" key="12">
    <source>
        <dbReference type="ARBA" id="ARBA00032922"/>
    </source>
</evidence>
<dbReference type="Gene3D" id="3.30.70.270">
    <property type="match status" value="1"/>
</dbReference>
<dbReference type="HOGENOM" id="CLU_017487_0_0_9"/>
<dbReference type="InterPro" id="IPR006674">
    <property type="entry name" value="HD_domain"/>
</dbReference>
<dbReference type="STRING" id="608506.COB47_2267"/>
<keyword evidence="6" id="KW-0547">Nucleotide-binding</keyword>
<dbReference type="Pfam" id="PF01966">
    <property type="entry name" value="HD"/>
    <property type="match status" value="1"/>
</dbReference>
<evidence type="ECO:0000313" key="16">
    <source>
        <dbReference type="Proteomes" id="UP000000347"/>
    </source>
</evidence>
<evidence type="ECO:0000256" key="6">
    <source>
        <dbReference type="ARBA" id="ARBA00022741"/>
    </source>
</evidence>
<dbReference type="RefSeq" id="WP_013291501.1">
    <property type="nucleotide sequence ID" value="NC_014392.1"/>
</dbReference>
<evidence type="ECO:0000256" key="3">
    <source>
        <dbReference type="ARBA" id="ARBA00014333"/>
    </source>
</evidence>
<evidence type="ECO:0000256" key="9">
    <source>
        <dbReference type="ARBA" id="ARBA00022839"/>
    </source>
</evidence>
<gene>
    <name evidence="15" type="ordered locus">COB47_2267</name>
</gene>
<proteinExistence type="inferred from homology"/>
<dbReference type="Gene3D" id="1.10.3210.10">
    <property type="entry name" value="Hypothetical protein af1432"/>
    <property type="match status" value="1"/>
</dbReference>
<name>D9THN2_CALOO</name>
<evidence type="ECO:0000256" key="5">
    <source>
        <dbReference type="ARBA" id="ARBA00022722"/>
    </source>
</evidence>
<dbReference type="GO" id="GO:0004527">
    <property type="term" value="F:exonuclease activity"/>
    <property type="evidence" value="ECO:0007669"/>
    <property type="project" value="UniProtKB-KW"/>
</dbReference>
<feature type="domain" description="GGDEF" evidence="14">
    <location>
        <begin position="571"/>
        <end position="713"/>
    </location>
</feature>
<organism evidence="15 16">
    <name type="scientific">Caldicellulosiruptor obsidiansis (strain ATCC BAA-2073 / JCM 16842 / OB47)</name>
    <dbReference type="NCBI Taxonomy" id="608506"/>
    <lineage>
        <taxon>Bacteria</taxon>
        <taxon>Bacillati</taxon>
        <taxon>Bacillota</taxon>
        <taxon>Bacillota incertae sedis</taxon>
        <taxon>Caldicellulosiruptorales</taxon>
        <taxon>Caldicellulosiruptoraceae</taxon>
        <taxon>Caldicellulosiruptor</taxon>
    </lineage>
</organism>
<keyword evidence="4" id="KW-0808">Transferase</keyword>
<comment type="similarity">
    <text evidence="2">Belongs to the CRISPR-associated Cas10/Csm1 family.</text>
</comment>
<keyword evidence="11" id="KW-0051">Antiviral defense</keyword>
<protein>
    <recommendedName>
        <fullName evidence="3">CRISPR system single-strand-specific deoxyribonuclease Cas10/Csm1 (subtype III-A)</fullName>
    </recommendedName>
    <alternativeName>
        <fullName evidence="12">Cyclic oligoadenylate synthase</fullName>
    </alternativeName>
</protein>
<dbReference type="GO" id="GO:0016740">
    <property type="term" value="F:transferase activity"/>
    <property type="evidence" value="ECO:0007669"/>
    <property type="project" value="UniProtKB-KW"/>
</dbReference>
<dbReference type="InterPro" id="IPR054767">
    <property type="entry name" value="Cas10-Cmr2_palm2"/>
</dbReference>
<keyword evidence="16" id="KW-1185">Reference proteome</keyword>
<dbReference type="SUPFAM" id="SSF109604">
    <property type="entry name" value="HD-domain/PDEase-like"/>
    <property type="match status" value="1"/>
</dbReference>
<comment type="cofactor">
    <cofactor evidence="1">
        <name>a divalent metal cation</name>
        <dbReference type="ChEBI" id="CHEBI:60240"/>
    </cofactor>
</comment>
<keyword evidence="13" id="KW-0175">Coiled coil</keyword>
<evidence type="ECO:0000256" key="10">
    <source>
        <dbReference type="ARBA" id="ARBA00022840"/>
    </source>
</evidence>
<accession>D9THN2</accession>
<reference evidence="15 16" key="1">
    <citation type="journal article" date="2010" name="J. Bacteriol.">
        <title>Complete genome sequence of the cellulolytic thermophile Caldicellulosiruptor obsidiansis OB47T.</title>
        <authorList>
            <person name="Elkins J.G."/>
            <person name="Lochner A."/>
            <person name="Hamilton-Brehm S.D."/>
            <person name="Davenport K.W."/>
            <person name="Podar M."/>
            <person name="Brown S.D."/>
            <person name="Land M.L."/>
            <person name="Hauser L.J."/>
            <person name="Klingeman D.M."/>
            <person name="Raman B."/>
            <person name="Goodwin L.A."/>
            <person name="Tapia R."/>
            <person name="Meincke L.J."/>
            <person name="Detter J.C."/>
            <person name="Bruce D.C."/>
            <person name="Han C.S."/>
            <person name="Palumbo A.V."/>
            <person name="Cottingham R.W."/>
            <person name="Keller M."/>
            <person name="Graham D.E."/>
        </authorList>
    </citation>
    <scope>NUCLEOTIDE SEQUENCE [LARGE SCALE GENOMIC DNA]</scope>
    <source>
        <strain evidence="16">ATCC BAA-2073 / strain OB47</strain>
    </source>
</reference>
<dbReference type="NCBIfam" id="TIGR02578">
    <property type="entry name" value="cas_TM1811_Csm1"/>
    <property type="match status" value="1"/>
</dbReference>
<dbReference type="EMBL" id="CP002164">
    <property type="protein sequence ID" value="ADL43507.1"/>
    <property type="molecule type" value="Genomic_DNA"/>
</dbReference>
<evidence type="ECO:0000256" key="7">
    <source>
        <dbReference type="ARBA" id="ARBA00022759"/>
    </source>
</evidence>
<dbReference type="GO" id="GO:0005524">
    <property type="term" value="F:ATP binding"/>
    <property type="evidence" value="ECO:0007669"/>
    <property type="project" value="UniProtKB-KW"/>
</dbReference>
<feature type="coiled-coil region" evidence="13">
    <location>
        <begin position="775"/>
        <end position="802"/>
    </location>
</feature>
<evidence type="ECO:0000256" key="1">
    <source>
        <dbReference type="ARBA" id="ARBA00001968"/>
    </source>
</evidence>
<evidence type="ECO:0000259" key="14">
    <source>
        <dbReference type="PROSITE" id="PS50887"/>
    </source>
</evidence>
<dbReference type="PROSITE" id="PS50887">
    <property type="entry name" value="GGDEF"/>
    <property type="match status" value="1"/>
</dbReference>
<dbReference type="KEGG" id="cob:COB47_2267"/>
<evidence type="ECO:0000313" key="15">
    <source>
        <dbReference type="EMBL" id="ADL43507.1"/>
    </source>
</evidence>
<dbReference type="PANTHER" id="PTHR36528">
    <property type="entry name" value="CRISPR SYSTEM SINGLE-STRAND-SPECIFIC DEOXYRIBONUCLEASE CAS10/CSM1 (SUBTYPE III-A)"/>
    <property type="match status" value="1"/>
</dbReference>
<dbReference type="AlphaFoldDB" id="D9THN2"/>
<sequence>MVFYNTNLSEEEKRFNLRLFLGALLHDVGKFYMRTNNKDAKKTIEEGYKTFYKEEGAFAPRHQEWGAFFAENTIPKKLQVTSLILNHHKPSEYEELLISIADRISAATDREDYSESEENSQKVKQMISIFSNIILDRQDDEKPEQNVSYKFLSKKYDVKFPQALPKNDFSEDYQNLWEEFVSKMNQLRKHFEDHSIDEENYITAVYNLMQQYTYNIPSAFYHSKPDISLWAHSKSTAAIAFCLDRELKYRFKDDIVKMKKELEGILTKLKNKSSIQKGDGELFCLVKGDVSGIQDFVFDTRMDGALKALKGKSFYIAFLLDTIARFILKEENMPICNLIYNGGGHFYLLMPKSFEERLHQYQSMIDNVMFKAHKGALNVLLESCSIDLASFMGNIGEKFDEVARKIQIRKSKKFSDIIKNEQMRFFEPFDDFENKCPHCGNIANTNDLGEVVCSFCDSFVDLGERLIKSLFIIDSWHKPVVSEKLDNIYKILTAFGRKIEFSSNYESISNTIIIDMVKVQEELKNGNSLLKREAFDPEYYEALNISTYAPIDKSGNIKLLDDIVKESKGLSTWGIVRGDVDNLGRIFKDGLKEKNSLSRVMTLSQEFSLFFGYFFNKLTKEQSTNSIVIYAGGDDFCVLGPWTDMPYLAGAVYKKFREYVCQNKDITLSMGFEIAPDKKYPIYRVATVCGDHLDEAKKFERDNGKKKDCFAFSGHFVGWEEFDDLKNIKEKIVSLVSEKNVSKALINAIYTVDKLGKMAKENGEIFKSWRFVYYIAKLKDRYRKLKDELDEILKAIIEEQTNSLYKHAYLAARWAELEMRH</sequence>
<dbReference type="eggNOG" id="COG1353">
    <property type="taxonomic scope" value="Bacteria"/>
</dbReference>
<keyword evidence="10" id="KW-0067">ATP-binding</keyword>
<keyword evidence="9" id="KW-0269">Exonuclease</keyword>
<dbReference type="InterPro" id="IPR043128">
    <property type="entry name" value="Rev_trsase/Diguanyl_cyclase"/>
</dbReference>
<keyword evidence="7" id="KW-0255">Endonuclease</keyword>
<dbReference type="Proteomes" id="UP000000347">
    <property type="component" value="Chromosome"/>
</dbReference>
<dbReference type="Pfam" id="PF22335">
    <property type="entry name" value="Cas10-Cmr2_palm2"/>
    <property type="match status" value="1"/>
</dbReference>
<dbReference type="PANTHER" id="PTHR36528:SF1">
    <property type="entry name" value="CRISPR SYSTEM SINGLE-STRAND-SPECIFIC DEOXYRIBONUCLEASE CAS10_CSM1 (SUBTYPE III-A)"/>
    <property type="match status" value="1"/>
</dbReference>
<evidence type="ECO:0000256" key="8">
    <source>
        <dbReference type="ARBA" id="ARBA00022801"/>
    </source>
</evidence>
<dbReference type="Pfam" id="PF18211">
    <property type="entry name" value="Csm1_B"/>
    <property type="match status" value="1"/>
</dbReference>
<dbReference type="InterPro" id="IPR052117">
    <property type="entry name" value="Cas10/Csm1_subtype-III-A"/>
</dbReference>
<dbReference type="InterPro" id="IPR041062">
    <property type="entry name" value="Csm1_B"/>
</dbReference>
<dbReference type="InterPro" id="IPR000160">
    <property type="entry name" value="GGDEF_dom"/>
</dbReference>
<keyword evidence="5" id="KW-0540">Nuclease</keyword>
<dbReference type="GO" id="GO:0051607">
    <property type="term" value="P:defense response to virus"/>
    <property type="evidence" value="ECO:0007669"/>
    <property type="project" value="UniProtKB-KW"/>
</dbReference>
<dbReference type="OrthoDB" id="9768769at2"/>
<evidence type="ECO:0000256" key="13">
    <source>
        <dbReference type="SAM" id="Coils"/>
    </source>
</evidence>
<evidence type="ECO:0000256" key="11">
    <source>
        <dbReference type="ARBA" id="ARBA00023118"/>
    </source>
</evidence>
<evidence type="ECO:0000256" key="2">
    <source>
        <dbReference type="ARBA" id="ARBA00005700"/>
    </source>
</evidence>
<keyword evidence="8" id="KW-0378">Hydrolase</keyword>
<evidence type="ECO:0000256" key="4">
    <source>
        <dbReference type="ARBA" id="ARBA00022679"/>
    </source>
</evidence>
<dbReference type="InterPro" id="IPR013408">
    <property type="entry name" value="Cas10/Csm1"/>
</dbReference>